<organism evidence="2 3">
    <name type="scientific">Winogradskyella thalassocola</name>
    <dbReference type="NCBI Taxonomy" id="262004"/>
    <lineage>
        <taxon>Bacteria</taxon>
        <taxon>Pseudomonadati</taxon>
        <taxon>Bacteroidota</taxon>
        <taxon>Flavobacteriia</taxon>
        <taxon>Flavobacteriales</taxon>
        <taxon>Flavobacteriaceae</taxon>
        <taxon>Winogradskyella</taxon>
    </lineage>
</organism>
<dbReference type="SUPFAM" id="SSF55008">
    <property type="entry name" value="HMA, heavy metal-associated domain"/>
    <property type="match status" value="1"/>
</dbReference>
<protein>
    <submittedName>
        <fullName evidence="2">Copper chaperone CopZ</fullName>
    </submittedName>
</protein>
<reference evidence="3" key="1">
    <citation type="submission" date="2016-10" db="EMBL/GenBank/DDBJ databases">
        <authorList>
            <person name="Varghese N."/>
            <person name="Submissions S."/>
        </authorList>
    </citation>
    <scope>NUCLEOTIDE SEQUENCE [LARGE SCALE GENOMIC DNA]</scope>
    <source>
        <strain evidence="3">DSM 15363</strain>
    </source>
</reference>
<dbReference type="AlphaFoldDB" id="A0A1G8BED3"/>
<dbReference type="STRING" id="262004.SAMN04489796_102314"/>
<dbReference type="InterPro" id="IPR006121">
    <property type="entry name" value="HMA_dom"/>
</dbReference>
<proteinExistence type="predicted"/>
<keyword evidence="3" id="KW-1185">Reference proteome</keyword>
<evidence type="ECO:0000259" key="1">
    <source>
        <dbReference type="PROSITE" id="PS50846"/>
    </source>
</evidence>
<dbReference type="Gene3D" id="3.30.70.100">
    <property type="match status" value="1"/>
</dbReference>
<evidence type="ECO:0000313" key="3">
    <source>
        <dbReference type="Proteomes" id="UP000199492"/>
    </source>
</evidence>
<dbReference type="Pfam" id="PF00403">
    <property type="entry name" value="HMA"/>
    <property type="match status" value="1"/>
</dbReference>
<dbReference type="GO" id="GO:0046872">
    <property type="term" value="F:metal ion binding"/>
    <property type="evidence" value="ECO:0007669"/>
    <property type="project" value="InterPro"/>
</dbReference>
<dbReference type="Proteomes" id="UP000199492">
    <property type="component" value="Unassembled WGS sequence"/>
</dbReference>
<dbReference type="RefSeq" id="WP_092467184.1">
    <property type="nucleotide sequence ID" value="NZ_FNCZ01000002.1"/>
</dbReference>
<feature type="domain" description="HMA" evidence="1">
    <location>
        <begin position="1"/>
        <end position="66"/>
    </location>
</feature>
<name>A0A1G8BED3_9FLAO</name>
<dbReference type="PROSITE" id="PS50846">
    <property type="entry name" value="HMA_2"/>
    <property type="match status" value="1"/>
</dbReference>
<sequence>MRTTVHIENIKCDRCIKTIMNRLLKIENISEVDINTEACTVAFDYHTEHDFEMAKHALSRIGYPIVGTENRLKS</sequence>
<gene>
    <name evidence="2" type="ORF">SAMN04489796_102314</name>
</gene>
<accession>A0A1G8BED3</accession>
<evidence type="ECO:0000313" key="2">
    <source>
        <dbReference type="EMBL" id="SDH31602.1"/>
    </source>
</evidence>
<dbReference type="InterPro" id="IPR036163">
    <property type="entry name" value="HMA_dom_sf"/>
</dbReference>
<dbReference type="OrthoDB" id="677920at2"/>
<dbReference type="EMBL" id="FNCZ01000002">
    <property type="protein sequence ID" value="SDH31602.1"/>
    <property type="molecule type" value="Genomic_DNA"/>
</dbReference>